<accession>A0A9K3JTQ5</accession>
<name>A0A9K3JTQ5_HELAN</name>
<reference evidence="2" key="2">
    <citation type="submission" date="2020-06" db="EMBL/GenBank/DDBJ databases">
        <title>Helianthus annuus Genome sequencing and assembly Release 2.</title>
        <authorList>
            <person name="Gouzy J."/>
            <person name="Langlade N."/>
            <person name="Munos S."/>
        </authorList>
    </citation>
    <scope>NUCLEOTIDE SEQUENCE</scope>
    <source>
        <tissue evidence="2">Leaves</tissue>
    </source>
</reference>
<dbReference type="EMBL" id="MNCJ02000316">
    <property type="protein sequence ID" value="KAF5821220.1"/>
    <property type="molecule type" value="Genomic_DNA"/>
</dbReference>
<organism evidence="2 3">
    <name type="scientific">Helianthus annuus</name>
    <name type="common">Common sunflower</name>
    <dbReference type="NCBI Taxonomy" id="4232"/>
    <lineage>
        <taxon>Eukaryota</taxon>
        <taxon>Viridiplantae</taxon>
        <taxon>Streptophyta</taxon>
        <taxon>Embryophyta</taxon>
        <taxon>Tracheophyta</taxon>
        <taxon>Spermatophyta</taxon>
        <taxon>Magnoliopsida</taxon>
        <taxon>eudicotyledons</taxon>
        <taxon>Gunneridae</taxon>
        <taxon>Pentapetalae</taxon>
        <taxon>asterids</taxon>
        <taxon>campanulids</taxon>
        <taxon>Asterales</taxon>
        <taxon>Asteraceae</taxon>
        <taxon>Asteroideae</taxon>
        <taxon>Heliantheae alliance</taxon>
        <taxon>Heliantheae</taxon>
        <taxon>Helianthus</taxon>
    </lineage>
</organism>
<dbReference type="Proteomes" id="UP000215914">
    <property type="component" value="Unassembled WGS sequence"/>
</dbReference>
<keyword evidence="3" id="KW-1185">Reference proteome</keyword>
<sequence length="145" mass="15940">METHADFIPLETESESESGSTSSESCGSSHDIVPRIFNAATCGSDEGIEKLGVVYNEVRIHGVSLKEIRWYEADDGLKIELSVGKLKKKRKQRVGDGSFGWACESVGDNVTNESVKRCEEVCSRRRRVAAVRSYPPGCGRVMKIA</sequence>
<evidence type="ECO:0000313" key="3">
    <source>
        <dbReference type="Proteomes" id="UP000215914"/>
    </source>
</evidence>
<feature type="compositionally biased region" description="Low complexity" evidence="1">
    <location>
        <begin position="17"/>
        <end position="28"/>
    </location>
</feature>
<protein>
    <submittedName>
        <fullName evidence="2">Uncharacterized protein</fullName>
    </submittedName>
</protein>
<proteinExistence type="predicted"/>
<dbReference type="AlphaFoldDB" id="A0A9K3JTQ5"/>
<gene>
    <name evidence="2" type="ORF">HanXRQr2_Chr01g0011271</name>
</gene>
<comment type="caution">
    <text evidence="2">The sequence shown here is derived from an EMBL/GenBank/DDBJ whole genome shotgun (WGS) entry which is preliminary data.</text>
</comment>
<feature type="region of interest" description="Disordered" evidence="1">
    <location>
        <begin position="1"/>
        <end position="28"/>
    </location>
</feature>
<evidence type="ECO:0000256" key="1">
    <source>
        <dbReference type="SAM" id="MobiDB-lite"/>
    </source>
</evidence>
<evidence type="ECO:0000313" key="2">
    <source>
        <dbReference type="EMBL" id="KAF5821220.1"/>
    </source>
</evidence>
<dbReference type="Gramene" id="mRNA:HanXRQr2_Chr01g0011271">
    <property type="protein sequence ID" value="CDS:HanXRQr2_Chr01g0011271.1"/>
    <property type="gene ID" value="HanXRQr2_Chr01g0011271"/>
</dbReference>
<reference evidence="2" key="1">
    <citation type="journal article" date="2017" name="Nature">
        <title>The sunflower genome provides insights into oil metabolism, flowering and Asterid evolution.</title>
        <authorList>
            <person name="Badouin H."/>
            <person name="Gouzy J."/>
            <person name="Grassa C.J."/>
            <person name="Murat F."/>
            <person name="Staton S.E."/>
            <person name="Cottret L."/>
            <person name="Lelandais-Briere C."/>
            <person name="Owens G.L."/>
            <person name="Carrere S."/>
            <person name="Mayjonade B."/>
            <person name="Legrand L."/>
            <person name="Gill N."/>
            <person name="Kane N.C."/>
            <person name="Bowers J.E."/>
            <person name="Hubner S."/>
            <person name="Bellec A."/>
            <person name="Berard A."/>
            <person name="Berges H."/>
            <person name="Blanchet N."/>
            <person name="Boniface M.C."/>
            <person name="Brunel D."/>
            <person name="Catrice O."/>
            <person name="Chaidir N."/>
            <person name="Claudel C."/>
            <person name="Donnadieu C."/>
            <person name="Faraut T."/>
            <person name="Fievet G."/>
            <person name="Helmstetter N."/>
            <person name="King M."/>
            <person name="Knapp S.J."/>
            <person name="Lai Z."/>
            <person name="Le Paslier M.C."/>
            <person name="Lippi Y."/>
            <person name="Lorenzon L."/>
            <person name="Mandel J.R."/>
            <person name="Marage G."/>
            <person name="Marchand G."/>
            <person name="Marquand E."/>
            <person name="Bret-Mestries E."/>
            <person name="Morien E."/>
            <person name="Nambeesan S."/>
            <person name="Nguyen T."/>
            <person name="Pegot-Espagnet P."/>
            <person name="Pouilly N."/>
            <person name="Raftis F."/>
            <person name="Sallet E."/>
            <person name="Schiex T."/>
            <person name="Thomas J."/>
            <person name="Vandecasteele C."/>
            <person name="Vares D."/>
            <person name="Vear F."/>
            <person name="Vautrin S."/>
            <person name="Crespi M."/>
            <person name="Mangin B."/>
            <person name="Burke J.M."/>
            <person name="Salse J."/>
            <person name="Munos S."/>
            <person name="Vincourt P."/>
            <person name="Rieseberg L.H."/>
            <person name="Langlade N.B."/>
        </authorList>
    </citation>
    <scope>NUCLEOTIDE SEQUENCE</scope>
    <source>
        <tissue evidence="2">Leaves</tissue>
    </source>
</reference>